<feature type="region of interest" description="Disordered" evidence="1">
    <location>
        <begin position="145"/>
        <end position="176"/>
    </location>
</feature>
<dbReference type="AlphaFoldDB" id="A0AAF0WBX9"/>
<dbReference type="EMBL" id="CP093344">
    <property type="protein sequence ID" value="WOG87097.1"/>
    <property type="molecule type" value="Genomic_DNA"/>
</dbReference>
<reference evidence="2" key="1">
    <citation type="journal article" date="2016" name="Nat. Genet.">
        <title>A high-quality carrot genome assembly provides new insights into carotenoid accumulation and asterid genome evolution.</title>
        <authorList>
            <person name="Iorizzo M."/>
            <person name="Ellison S."/>
            <person name="Senalik D."/>
            <person name="Zeng P."/>
            <person name="Satapoomin P."/>
            <person name="Huang J."/>
            <person name="Bowman M."/>
            <person name="Iovene M."/>
            <person name="Sanseverino W."/>
            <person name="Cavagnaro P."/>
            <person name="Yildiz M."/>
            <person name="Macko-Podgorni A."/>
            <person name="Moranska E."/>
            <person name="Grzebelus E."/>
            <person name="Grzebelus D."/>
            <person name="Ashrafi H."/>
            <person name="Zheng Z."/>
            <person name="Cheng S."/>
            <person name="Spooner D."/>
            <person name="Van Deynze A."/>
            <person name="Simon P."/>
        </authorList>
    </citation>
    <scope>NUCLEOTIDE SEQUENCE</scope>
    <source>
        <tissue evidence="2">Leaf</tissue>
    </source>
</reference>
<protein>
    <submittedName>
        <fullName evidence="2">Uncharacterized protein</fullName>
    </submittedName>
</protein>
<name>A0AAF0WBX9_DAUCS</name>
<evidence type="ECO:0000313" key="3">
    <source>
        <dbReference type="Proteomes" id="UP000077755"/>
    </source>
</evidence>
<dbReference type="Proteomes" id="UP000077755">
    <property type="component" value="Chromosome 2"/>
</dbReference>
<organism evidence="2 3">
    <name type="scientific">Daucus carota subsp. sativus</name>
    <name type="common">Carrot</name>
    <dbReference type="NCBI Taxonomy" id="79200"/>
    <lineage>
        <taxon>Eukaryota</taxon>
        <taxon>Viridiplantae</taxon>
        <taxon>Streptophyta</taxon>
        <taxon>Embryophyta</taxon>
        <taxon>Tracheophyta</taxon>
        <taxon>Spermatophyta</taxon>
        <taxon>Magnoliopsida</taxon>
        <taxon>eudicotyledons</taxon>
        <taxon>Gunneridae</taxon>
        <taxon>Pentapetalae</taxon>
        <taxon>asterids</taxon>
        <taxon>campanulids</taxon>
        <taxon>Apiales</taxon>
        <taxon>Apiaceae</taxon>
        <taxon>Apioideae</taxon>
        <taxon>Scandiceae</taxon>
        <taxon>Daucinae</taxon>
        <taxon>Daucus</taxon>
        <taxon>Daucus sect. Daucus</taxon>
    </lineage>
</organism>
<evidence type="ECO:0000313" key="2">
    <source>
        <dbReference type="EMBL" id="WOG87097.1"/>
    </source>
</evidence>
<accession>A0AAF0WBX9</accession>
<reference evidence="2" key="2">
    <citation type="submission" date="2022-03" db="EMBL/GenBank/DDBJ databases">
        <title>Draft title - Genomic analysis of global carrot germplasm unveils the trajectory of domestication and the origin of high carotenoid orange carrot.</title>
        <authorList>
            <person name="Iorizzo M."/>
            <person name="Ellison S."/>
            <person name="Senalik D."/>
            <person name="Macko-Podgorni A."/>
            <person name="Grzebelus D."/>
            <person name="Bostan H."/>
            <person name="Rolling W."/>
            <person name="Curaba J."/>
            <person name="Simon P."/>
        </authorList>
    </citation>
    <scope>NUCLEOTIDE SEQUENCE</scope>
    <source>
        <tissue evidence="2">Leaf</tissue>
    </source>
</reference>
<proteinExistence type="predicted"/>
<gene>
    <name evidence="2" type="ORF">DCAR_0206319</name>
</gene>
<keyword evidence="3" id="KW-1185">Reference proteome</keyword>
<sequence length="176" mass="18953">MSSSMNNTSSRAWIYSCPRCNQTMGLVGPILHAPIEAWGAEMRWAETHHENPFSVIYGGSYSYAAMPLLPSATLASPAPMALAPVTPVPTYPLPAPIPQYHDVSTSLAPPPPASLNPPPKISLEAPPSIKTGTRFFGVQDFFGPSIAHGEGSSRPIVLDNYNKDEEENPLDLDLKL</sequence>
<evidence type="ECO:0000256" key="1">
    <source>
        <dbReference type="SAM" id="MobiDB-lite"/>
    </source>
</evidence>